<accession>A0ABW9XBC1</accession>
<dbReference type="SUPFAM" id="SSF53756">
    <property type="entry name" value="UDP-Glycosyltransferase/glycogen phosphorylase"/>
    <property type="match status" value="1"/>
</dbReference>
<reference evidence="4" key="1">
    <citation type="submission" date="2020-01" db="EMBL/GenBank/DDBJ databases">
        <title>Sphingomonas sp. strain CSW-10.</title>
        <authorList>
            <person name="Chen W.-M."/>
        </authorList>
    </citation>
    <scope>NUCLEOTIDE SEQUENCE [LARGE SCALE GENOMIC DNA]</scope>
    <source>
        <strain evidence="4">FSY-8</strain>
    </source>
</reference>
<feature type="domain" description="Glycosyltransferase subfamily 4-like N-terminal" evidence="2">
    <location>
        <begin position="42"/>
        <end position="188"/>
    </location>
</feature>
<evidence type="ECO:0000259" key="1">
    <source>
        <dbReference type="Pfam" id="PF00534"/>
    </source>
</evidence>
<dbReference type="PANTHER" id="PTHR12526">
    <property type="entry name" value="GLYCOSYLTRANSFERASE"/>
    <property type="match status" value="1"/>
</dbReference>
<dbReference type="Gene3D" id="3.40.50.2000">
    <property type="entry name" value="Glycogen Phosphorylase B"/>
    <property type="match status" value="2"/>
</dbReference>
<evidence type="ECO:0000259" key="2">
    <source>
        <dbReference type="Pfam" id="PF13439"/>
    </source>
</evidence>
<dbReference type="RefSeq" id="WP_161717140.1">
    <property type="nucleotide sequence ID" value="NZ_JAAAPO010000002.1"/>
</dbReference>
<dbReference type="Proteomes" id="UP000753724">
    <property type="component" value="Unassembled WGS sequence"/>
</dbReference>
<keyword evidence="4" id="KW-1185">Reference proteome</keyword>
<name>A0ABW9XBC1_9SPHN</name>
<dbReference type="Pfam" id="PF13439">
    <property type="entry name" value="Glyco_transf_4"/>
    <property type="match status" value="1"/>
</dbReference>
<dbReference type="InterPro" id="IPR028098">
    <property type="entry name" value="Glyco_trans_4-like_N"/>
</dbReference>
<organism evidence="3 4">
    <name type="scientific">Novosphingobium ovatum</name>
    <dbReference type="NCBI Taxonomy" id="1908523"/>
    <lineage>
        <taxon>Bacteria</taxon>
        <taxon>Pseudomonadati</taxon>
        <taxon>Pseudomonadota</taxon>
        <taxon>Alphaproteobacteria</taxon>
        <taxon>Sphingomonadales</taxon>
        <taxon>Sphingomonadaceae</taxon>
        <taxon>Novosphingobium</taxon>
    </lineage>
</organism>
<dbReference type="Pfam" id="PF00534">
    <property type="entry name" value="Glycos_transf_1"/>
    <property type="match status" value="1"/>
</dbReference>
<evidence type="ECO:0000313" key="4">
    <source>
        <dbReference type="Proteomes" id="UP000753724"/>
    </source>
</evidence>
<sequence>MSVEDKTGPQPARPRILHLHSSFNPGGKELRCVQLINAFGPGVEHRIISAMAGAMEAMARIDPAIPILPGDDFPALQGRPTPARLLRLARAMAGHDLVLTYNFGAMDAVLAHTLFGALLNLPPLIHHEDGFNQDEAVTRKPLRNWYRRIALARAEGLVVCSTQLQAIARAEWGQPDARLHRIPNGIPTPAFALPCAPDAIPGLTKGPGDLWVGTMAGLRVVKDLPRMVRAFADLPAPWRLVIVGEGPERATILAEAARLGIADRVHLPGFASNPAAVMGLFDIFALSSQSEQFPISVVEAMAAGLPVVSPDVGDVLAMVAGDNTPFITPVGNEIEMAGALQTLAASPDLRAAVGAANRARATADYDEGAMIATYAALYGRAMGRALGAFP</sequence>
<dbReference type="PANTHER" id="PTHR12526:SF636">
    <property type="entry name" value="BLL3647 PROTEIN"/>
    <property type="match status" value="1"/>
</dbReference>
<dbReference type="EMBL" id="JAAAPO010000002">
    <property type="protein sequence ID" value="NBC35841.1"/>
    <property type="molecule type" value="Genomic_DNA"/>
</dbReference>
<dbReference type="CDD" id="cd03801">
    <property type="entry name" value="GT4_PimA-like"/>
    <property type="match status" value="1"/>
</dbReference>
<comment type="caution">
    <text evidence="3">The sequence shown here is derived from an EMBL/GenBank/DDBJ whole genome shotgun (WGS) entry which is preliminary data.</text>
</comment>
<feature type="domain" description="Glycosyl transferase family 1" evidence="1">
    <location>
        <begin position="214"/>
        <end position="359"/>
    </location>
</feature>
<evidence type="ECO:0000313" key="3">
    <source>
        <dbReference type="EMBL" id="NBC35841.1"/>
    </source>
</evidence>
<dbReference type="InterPro" id="IPR001296">
    <property type="entry name" value="Glyco_trans_1"/>
</dbReference>
<proteinExistence type="predicted"/>
<gene>
    <name evidence="3" type="ORF">GTZ99_04640</name>
</gene>
<protein>
    <submittedName>
        <fullName evidence="3">Glycosyltransferase</fullName>
    </submittedName>
</protein>